<keyword evidence="2" id="KW-0812">Transmembrane</keyword>
<accession>A0ABQ6JKQ4</accession>
<name>A0ABQ6JKQ4_9ACTN</name>
<organism evidence="3 4">
    <name type="scientific">Angustibacter aerolatus</name>
    <dbReference type="NCBI Taxonomy" id="1162965"/>
    <lineage>
        <taxon>Bacteria</taxon>
        <taxon>Bacillati</taxon>
        <taxon>Actinomycetota</taxon>
        <taxon>Actinomycetes</taxon>
        <taxon>Kineosporiales</taxon>
        <taxon>Kineosporiaceae</taxon>
    </lineage>
</organism>
<comment type="caution">
    <text evidence="3">The sequence shown here is derived from an EMBL/GenBank/DDBJ whole genome shotgun (WGS) entry which is preliminary data.</text>
</comment>
<keyword evidence="4" id="KW-1185">Reference proteome</keyword>
<protein>
    <submittedName>
        <fullName evidence="3">Uncharacterized protein</fullName>
    </submittedName>
</protein>
<evidence type="ECO:0000256" key="1">
    <source>
        <dbReference type="SAM" id="MobiDB-lite"/>
    </source>
</evidence>
<evidence type="ECO:0000313" key="3">
    <source>
        <dbReference type="EMBL" id="GMA88841.1"/>
    </source>
</evidence>
<keyword evidence="2" id="KW-0472">Membrane</keyword>
<evidence type="ECO:0000313" key="4">
    <source>
        <dbReference type="Proteomes" id="UP001157017"/>
    </source>
</evidence>
<reference evidence="4" key="1">
    <citation type="journal article" date="2019" name="Int. J. Syst. Evol. Microbiol.">
        <title>The Global Catalogue of Microorganisms (GCM) 10K type strain sequencing project: providing services to taxonomists for standard genome sequencing and annotation.</title>
        <authorList>
            <consortium name="The Broad Institute Genomics Platform"/>
            <consortium name="The Broad Institute Genome Sequencing Center for Infectious Disease"/>
            <person name="Wu L."/>
            <person name="Ma J."/>
        </authorList>
    </citation>
    <scope>NUCLEOTIDE SEQUENCE [LARGE SCALE GENOMIC DNA]</scope>
    <source>
        <strain evidence="4">NBRC 108730</strain>
    </source>
</reference>
<gene>
    <name evidence="3" type="ORF">GCM10025868_40910</name>
</gene>
<proteinExistence type="predicted"/>
<sequence>MYGRTLSGTSPATRLVPPASGRLGDGQSPDGADGAVHRAVHRGGERVLAERVELGLGEDVRCLQHQAAAACRSMRTIGSRGSGRGRLWLRRRRLVLLVVRPAAVLAALVAATGRGRAAWPGTLGRGCGRVALGARDGPPHVVLGQADVPGQAAGVLGAQRPVLDAGDEGAAARSACTRPSAVSRS</sequence>
<dbReference type="EMBL" id="BSUZ01000001">
    <property type="protein sequence ID" value="GMA88841.1"/>
    <property type="molecule type" value="Genomic_DNA"/>
</dbReference>
<feature type="compositionally biased region" description="Polar residues" evidence="1">
    <location>
        <begin position="1"/>
        <end position="12"/>
    </location>
</feature>
<feature type="region of interest" description="Disordered" evidence="1">
    <location>
        <begin position="1"/>
        <end position="35"/>
    </location>
</feature>
<dbReference type="Proteomes" id="UP001157017">
    <property type="component" value="Unassembled WGS sequence"/>
</dbReference>
<keyword evidence="2" id="KW-1133">Transmembrane helix</keyword>
<evidence type="ECO:0000256" key="2">
    <source>
        <dbReference type="SAM" id="Phobius"/>
    </source>
</evidence>
<feature type="transmembrane region" description="Helical" evidence="2">
    <location>
        <begin position="94"/>
        <end position="113"/>
    </location>
</feature>